<accession>A0A239CWS5</accession>
<evidence type="ECO:0000313" key="1">
    <source>
        <dbReference type="EMBL" id="SNS24560.1"/>
    </source>
</evidence>
<organism evidence="1 2">
    <name type="scientific">Dokdonia pacifica</name>
    <dbReference type="NCBI Taxonomy" id="1627892"/>
    <lineage>
        <taxon>Bacteria</taxon>
        <taxon>Pseudomonadati</taxon>
        <taxon>Bacteroidota</taxon>
        <taxon>Flavobacteriia</taxon>
        <taxon>Flavobacteriales</taxon>
        <taxon>Flavobacteriaceae</taxon>
        <taxon>Dokdonia</taxon>
    </lineage>
</organism>
<dbReference type="EMBL" id="FZNY01000009">
    <property type="protein sequence ID" value="SNS24560.1"/>
    <property type="molecule type" value="Genomic_DNA"/>
</dbReference>
<protein>
    <submittedName>
        <fullName evidence="1">Uncharacterized protein</fullName>
    </submittedName>
</protein>
<evidence type="ECO:0000313" key="2">
    <source>
        <dbReference type="Proteomes" id="UP000198379"/>
    </source>
</evidence>
<gene>
    <name evidence="1" type="ORF">SAMN06265376_10919</name>
</gene>
<dbReference type="AlphaFoldDB" id="A0A239CWS5"/>
<reference evidence="1 2" key="1">
    <citation type="submission" date="2017-06" db="EMBL/GenBank/DDBJ databases">
        <authorList>
            <person name="Kim H.J."/>
            <person name="Triplett B.A."/>
        </authorList>
    </citation>
    <scope>NUCLEOTIDE SEQUENCE [LARGE SCALE GENOMIC DNA]</scope>
    <source>
        <strain evidence="1 2">DSM 25597</strain>
    </source>
</reference>
<dbReference type="Proteomes" id="UP000198379">
    <property type="component" value="Unassembled WGS sequence"/>
</dbReference>
<dbReference type="RefSeq" id="WP_089373511.1">
    <property type="nucleotide sequence ID" value="NZ_BMEP01000001.1"/>
</dbReference>
<proteinExistence type="predicted"/>
<dbReference type="OrthoDB" id="1196563at2"/>
<sequence>MPINEIITPLDSATLENKEQYKVYFKIVKHAFDELVKALKEEQLCTPSETTYIKQYCDLLTYTLEAFRVKYLFDDEEKMKVDLTESGLPNYSEFRYLVNDMELKNEYIQKLPAVETLKEEFLETLLKYKEPISDKKLHQASSIVYYTSVESKYLFKRFVQGKVIKTAPSADTEFMVSWAFYDVGVNRPFICFMYFDLHKVDMEEYIEDIYKVLEATADRSITLDSMAYAIDKKLPNLLPKRIKKIDLGPVHNVFAKDELQVTHAILQSIVEKSLDLSAYAISITVNETFSKDSILEGSIFNKQHLQVWENKRPENYLFTSHRVMQLLYDKIPDKVYGLTRDPIEIATLKL</sequence>
<keyword evidence="2" id="KW-1185">Reference proteome</keyword>
<name>A0A239CWS5_9FLAO</name>